<dbReference type="SUPFAM" id="SSF81464">
    <property type="entry name" value="Cytochrome c oxidase subunit II-like, transmembrane region"/>
    <property type="match status" value="1"/>
</dbReference>
<keyword evidence="13 19" id="KW-0186">Copper</keyword>
<evidence type="ECO:0000256" key="11">
    <source>
        <dbReference type="ARBA" id="ARBA00022989"/>
    </source>
</evidence>
<dbReference type="GO" id="GO:0042773">
    <property type="term" value="P:ATP synthesis coupled electron transport"/>
    <property type="evidence" value="ECO:0007669"/>
    <property type="project" value="TreeGrafter"/>
</dbReference>
<keyword evidence="12 17" id="KW-0408">Iron</keyword>
<keyword evidence="6 18" id="KW-0679">Respiratory chain</keyword>
<dbReference type="GO" id="GO:0020037">
    <property type="term" value="F:heme binding"/>
    <property type="evidence" value="ECO:0007669"/>
    <property type="project" value="InterPro"/>
</dbReference>
<dbReference type="PROSITE" id="PS00078">
    <property type="entry name" value="COX2"/>
    <property type="match status" value="1"/>
</dbReference>
<dbReference type="InterPro" id="IPR014222">
    <property type="entry name" value="Cyt_c_oxidase_su2"/>
</dbReference>
<dbReference type="InterPro" id="IPR036257">
    <property type="entry name" value="Cyt_c_oxidase_su2_TM_sf"/>
</dbReference>
<dbReference type="Pfam" id="PF00116">
    <property type="entry name" value="COX2"/>
    <property type="match status" value="1"/>
</dbReference>
<comment type="cofactor">
    <cofactor evidence="19">
        <name>Cu cation</name>
        <dbReference type="ChEBI" id="CHEBI:23378"/>
    </cofactor>
    <text evidence="19">Binds a copper A center.</text>
</comment>
<feature type="domain" description="Cytochrome c" evidence="22">
    <location>
        <begin position="213"/>
        <end position="307"/>
    </location>
</feature>
<keyword evidence="5 17" id="KW-0349">Heme</keyword>
<evidence type="ECO:0000256" key="18">
    <source>
        <dbReference type="RuleBase" id="RU000456"/>
    </source>
</evidence>
<dbReference type="Gene3D" id="2.60.40.420">
    <property type="entry name" value="Cupredoxins - blue copper proteins"/>
    <property type="match status" value="1"/>
</dbReference>
<reference evidence="23 24" key="1">
    <citation type="submission" date="2020-04" db="EMBL/GenBank/DDBJ databases">
        <title>Genome sequencing of novel species.</title>
        <authorList>
            <person name="Heo J."/>
            <person name="Kim S.-J."/>
            <person name="Kim J.-S."/>
            <person name="Hong S.-B."/>
            <person name="Kwon S.-W."/>
        </authorList>
    </citation>
    <scope>NUCLEOTIDE SEQUENCE [LARGE SCALE GENOMIC DNA]</scope>
    <source>
        <strain evidence="23 24">GN2-R2</strain>
    </source>
</reference>
<evidence type="ECO:0000259" key="21">
    <source>
        <dbReference type="PROSITE" id="PS50857"/>
    </source>
</evidence>
<comment type="function">
    <text evidence="15 19">Subunits I and II form the functional core of the enzyme complex. Electrons originating in cytochrome c are transferred via heme a and Cu(A) to the binuclear center formed by heme a3 and Cu(B).</text>
</comment>
<gene>
    <name evidence="23" type="primary">coxB</name>
    <name evidence="23" type="ORF">HH212_19070</name>
</gene>
<evidence type="ECO:0000256" key="15">
    <source>
        <dbReference type="ARBA" id="ARBA00024688"/>
    </source>
</evidence>
<comment type="catalytic activity">
    <reaction evidence="16 19">
        <text>4 Fe(II)-[cytochrome c] + O2 + 8 H(+)(in) = 4 Fe(III)-[cytochrome c] + 2 H2O + 4 H(+)(out)</text>
        <dbReference type="Rhea" id="RHEA:11436"/>
        <dbReference type="Rhea" id="RHEA-COMP:10350"/>
        <dbReference type="Rhea" id="RHEA-COMP:14399"/>
        <dbReference type="ChEBI" id="CHEBI:15377"/>
        <dbReference type="ChEBI" id="CHEBI:15378"/>
        <dbReference type="ChEBI" id="CHEBI:15379"/>
        <dbReference type="ChEBI" id="CHEBI:29033"/>
        <dbReference type="ChEBI" id="CHEBI:29034"/>
        <dbReference type="EC" id="7.1.1.9"/>
    </reaction>
</comment>
<dbReference type="EMBL" id="CP051685">
    <property type="protein sequence ID" value="QJE01862.1"/>
    <property type="molecule type" value="Genomic_DNA"/>
</dbReference>
<keyword evidence="23" id="KW-0560">Oxidoreductase</keyword>
<keyword evidence="14 20" id="KW-0472">Membrane</keyword>
<evidence type="ECO:0000256" key="7">
    <source>
        <dbReference type="ARBA" id="ARBA00022692"/>
    </source>
</evidence>
<evidence type="ECO:0000256" key="13">
    <source>
        <dbReference type="ARBA" id="ARBA00023008"/>
    </source>
</evidence>
<dbReference type="GO" id="GO:0004129">
    <property type="term" value="F:cytochrome-c oxidase activity"/>
    <property type="evidence" value="ECO:0007669"/>
    <property type="project" value="UniProtKB-EC"/>
</dbReference>
<dbReference type="EC" id="7.1.1.9" evidence="19"/>
<dbReference type="InterPro" id="IPR001505">
    <property type="entry name" value="Copper_CuA"/>
</dbReference>
<evidence type="ECO:0000256" key="12">
    <source>
        <dbReference type="ARBA" id="ARBA00023004"/>
    </source>
</evidence>
<dbReference type="PROSITE" id="PS51007">
    <property type="entry name" value="CYTC"/>
    <property type="match status" value="1"/>
</dbReference>
<keyword evidence="10 18" id="KW-0249">Electron transport</keyword>
<organism evidence="23 24">
    <name type="scientific">Massilia forsythiae</name>
    <dbReference type="NCBI Taxonomy" id="2728020"/>
    <lineage>
        <taxon>Bacteria</taxon>
        <taxon>Pseudomonadati</taxon>
        <taxon>Pseudomonadota</taxon>
        <taxon>Betaproteobacteria</taxon>
        <taxon>Burkholderiales</taxon>
        <taxon>Oxalobacteraceae</taxon>
        <taxon>Telluria group</taxon>
        <taxon>Massilia</taxon>
    </lineage>
</organism>
<keyword evidence="7 18" id="KW-0812">Transmembrane</keyword>
<comment type="subcellular location">
    <subcellularLocation>
        <location evidence="18">Cell membrane</location>
        <topology evidence="18">Multi-pass membrane protein</topology>
    </subcellularLocation>
    <subcellularLocation>
        <location evidence="1">Membrane</location>
        <topology evidence="1">Multi-pass membrane protein</topology>
    </subcellularLocation>
    <subcellularLocation>
        <location evidence="2">Periplasm</location>
    </subcellularLocation>
</comment>
<evidence type="ECO:0000313" key="24">
    <source>
        <dbReference type="Proteomes" id="UP000502415"/>
    </source>
</evidence>
<protein>
    <recommendedName>
        <fullName evidence="19">Cytochrome c oxidase subunit 2</fullName>
        <ecNumber evidence="19">7.1.1.9</ecNumber>
    </recommendedName>
</protein>
<evidence type="ECO:0000256" key="5">
    <source>
        <dbReference type="ARBA" id="ARBA00022617"/>
    </source>
</evidence>
<feature type="domain" description="Cytochrome oxidase subunit II copper A binding" evidence="21">
    <location>
        <begin position="96"/>
        <end position="207"/>
    </location>
</feature>
<evidence type="ECO:0000256" key="20">
    <source>
        <dbReference type="SAM" id="Phobius"/>
    </source>
</evidence>
<dbReference type="CDD" id="cd13915">
    <property type="entry name" value="CuRO_HCO_II_like_2"/>
    <property type="match status" value="1"/>
</dbReference>
<keyword evidence="8 17" id="KW-0479">Metal-binding</keyword>
<name>A0A7Z2VYP8_9BURK</name>
<dbReference type="NCBIfam" id="TIGR02866">
    <property type="entry name" value="CoxB"/>
    <property type="match status" value="1"/>
</dbReference>
<dbReference type="PROSITE" id="PS50857">
    <property type="entry name" value="COX2_CUA"/>
    <property type="match status" value="1"/>
</dbReference>
<dbReference type="InterPro" id="IPR036909">
    <property type="entry name" value="Cyt_c-like_dom_sf"/>
</dbReference>
<dbReference type="Proteomes" id="UP000502415">
    <property type="component" value="Chromosome"/>
</dbReference>
<evidence type="ECO:0000256" key="6">
    <source>
        <dbReference type="ARBA" id="ARBA00022660"/>
    </source>
</evidence>
<feature type="transmembrane region" description="Helical" evidence="20">
    <location>
        <begin position="20"/>
        <end position="47"/>
    </location>
</feature>
<dbReference type="InterPro" id="IPR002429">
    <property type="entry name" value="CcO_II-like_C"/>
</dbReference>
<evidence type="ECO:0000256" key="14">
    <source>
        <dbReference type="ARBA" id="ARBA00023136"/>
    </source>
</evidence>
<accession>A0A7Z2VYP8</accession>
<evidence type="ECO:0000256" key="2">
    <source>
        <dbReference type="ARBA" id="ARBA00004418"/>
    </source>
</evidence>
<dbReference type="KEGG" id="mfy:HH212_19070"/>
<evidence type="ECO:0000256" key="1">
    <source>
        <dbReference type="ARBA" id="ARBA00004141"/>
    </source>
</evidence>
<evidence type="ECO:0000256" key="17">
    <source>
        <dbReference type="PROSITE-ProRule" id="PRU00433"/>
    </source>
</evidence>
<dbReference type="SUPFAM" id="SSF46626">
    <property type="entry name" value="Cytochrome c"/>
    <property type="match status" value="1"/>
</dbReference>
<dbReference type="GO" id="GO:0005886">
    <property type="term" value="C:plasma membrane"/>
    <property type="evidence" value="ECO:0007669"/>
    <property type="project" value="UniProtKB-SubCell"/>
</dbReference>
<dbReference type="AlphaFoldDB" id="A0A7Z2VYP8"/>
<dbReference type="Gene3D" id="1.10.287.90">
    <property type="match status" value="1"/>
</dbReference>
<evidence type="ECO:0000256" key="9">
    <source>
        <dbReference type="ARBA" id="ARBA00022967"/>
    </source>
</evidence>
<dbReference type="InterPro" id="IPR008972">
    <property type="entry name" value="Cupredoxin"/>
</dbReference>
<evidence type="ECO:0000256" key="19">
    <source>
        <dbReference type="RuleBase" id="RU004024"/>
    </source>
</evidence>
<dbReference type="RefSeq" id="WP_170203949.1">
    <property type="nucleotide sequence ID" value="NZ_CP051685.1"/>
</dbReference>
<dbReference type="GO" id="GO:0042597">
    <property type="term" value="C:periplasmic space"/>
    <property type="evidence" value="ECO:0007669"/>
    <property type="project" value="UniProtKB-SubCell"/>
</dbReference>
<dbReference type="InterPro" id="IPR011759">
    <property type="entry name" value="Cyt_c_oxidase_su2_TM_dom"/>
</dbReference>
<dbReference type="Pfam" id="PF02790">
    <property type="entry name" value="COX2_TM"/>
    <property type="match status" value="1"/>
</dbReference>
<feature type="transmembrane region" description="Helical" evidence="20">
    <location>
        <begin position="68"/>
        <end position="86"/>
    </location>
</feature>
<keyword evidence="9" id="KW-1278">Translocase</keyword>
<dbReference type="GO" id="GO:0005507">
    <property type="term" value="F:copper ion binding"/>
    <property type="evidence" value="ECO:0007669"/>
    <property type="project" value="InterPro"/>
</dbReference>
<keyword evidence="4 18" id="KW-0813">Transport</keyword>
<evidence type="ECO:0000256" key="8">
    <source>
        <dbReference type="ARBA" id="ARBA00022723"/>
    </source>
</evidence>
<dbReference type="InterPro" id="IPR009056">
    <property type="entry name" value="Cyt_c-like_dom"/>
</dbReference>
<dbReference type="PANTHER" id="PTHR22888">
    <property type="entry name" value="CYTOCHROME C OXIDASE, SUBUNIT II"/>
    <property type="match status" value="1"/>
</dbReference>
<dbReference type="InterPro" id="IPR045187">
    <property type="entry name" value="CcO_II"/>
</dbReference>
<evidence type="ECO:0000256" key="10">
    <source>
        <dbReference type="ARBA" id="ARBA00022982"/>
    </source>
</evidence>
<evidence type="ECO:0000256" key="16">
    <source>
        <dbReference type="ARBA" id="ARBA00047816"/>
    </source>
</evidence>
<evidence type="ECO:0000259" key="22">
    <source>
        <dbReference type="PROSITE" id="PS51007"/>
    </source>
</evidence>
<evidence type="ECO:0000256" key="4">
    <source>
        <dbReference type="ARBA" id="ARBA00022448"/>
    </source>
</evidence>
<evidence type="ECO:0000313" key="23">
    <source>
        <dbReference type="EMBL" id="QJE01862.1"/>
    </source>
</evidence>
<keyword evidence="24" id="KW-1185">Reference proteome</keyword>
<dbReference type="PANTHER" id="PTHR22888:SF9">
    <property type="entry name" value="CYTOCHROME C OXIDASE SUBUNIT 2"/>
    <property type="match status" value="1"/>
</dbReference>
<keyword evidence="11 20" id="KW-1133">Transmembrane helix</keyword>
<dbReference type="GO" id="GO:0016491">
    <property type="term" value="F:oxidoreductase activity"/>
    <property type="evidence" value="ECO:0007669"/>
    <property type="project" value="UniProtKB-KW"/>
</dbReference>
<sequence>MNPMHILPASASGSADRLDSLALSMLLLTGFVAVTVFVLIVVMCVRYRAGTKVNRVNPPAGNRALESTWIAIPMLIFFGVFAWAAIDYVKLYDPPDDAMPVYVVAKQWMWKAEHRNGKREIGELHVPLGTPVRLLMTSQDVIHSFFVPAFRIKQDVLPGRYTAAWFDAKAAGEYRLFCAEFCGTDHAVMGGRIVVMPPAAFARWLEEGPRQPGMAARGYELMRSYGCTGCHAAGSSVHAPLLEGLLGREVHLSDGRTVRADAAYVRDSILLPQKDVVAGYAPVMPSFAGQIAEEDLLAIIEYLKESNHDERNRDR</sequence>
<evidence type="ECO:0000256" key="3">
    <source>
        <dbReference type="ARBA" id="ARBA00007866"/>
    </source>
</evidence>
<comment type="similarity">
    <text evidence="3 18">Belongs to the cytochrome c oxidase subunit 2 family.</text>
</comment>
<proteinExistence type="inferred from homology"/>
<dbReference type="SUPFAM" id="SSF49503">
    <property type="entry name" value="Cupredoxins"/>
    <property type="match status" value="1"/>
</dbReference>